<evidence type="ECO:0000313" key="4">
    <source>
        <dbReference type="Proteomes" id="UP000004478"/>
    </source>
</evidence>
<dbReference type="Pfam" id="PF13778">
    <property type="entry name" value="DUF4174"/>
    <property type="match status" value="1"/>
</dbReference>
<dbReference type="EMBL" id="AMGM01000006">
    <property type="protein sequence ID" value="EKB50651.1"/>
    <property type="molecule type" value="Genomic_DNA"/>
</dbReference>
<dbReference type="PATRIC" id="fig|1225176.3.peg.675"/>
<keyword evidence="1" id="KW-0732">Signal</keyword>
<dbReference type="Proteomes" id="UP000004478">
    <property type="component" value="Unassembled WGS sequence"/>
</dbReference>
<keyword evidence="4" id="KW-1185">Reference proteome</keyword>
<evidence type="ECO:0000256" key="1">
    <source>
        <dbReference type="ARBA" id="ARBA00022729"/>
    </source>
</evidence>
<organism evidence="3 4">
    <name type="scientific">Cecembia lonarensis (strain CCUG 58316 / KCTC 22772 / LW9)</name>
    <dbReference type="NCBI Taxonomy" id="1225176"/>
    <lineage>
        <taxon>Bacteria</taxon>
        <taxon>Pseudomonadati</taxon>
        <taxon>Bacteroidota</taxon>
        <taxon>Cytophagia</taxon>
        <taxon>Cytophagales</taxon>
        <taxon>Cyclobacteriaceae</taxon>
        <taxon>Cecembia</taxon>
    </lineage>
</organism>
<dbReference type="AlphaFoldDB" id="K1L7G1"/>
<feature type="domain" description="DUF4174" evidence="2">
    <location>
        <begin position="22"/>
        <end position="131"/>
    </location>
</feature>
<comment type="caution">
    <text evidence="3">The sequence shown here is derived from an EMBL/GenBank/DDBJ whole genome shotgun (WGS) entry which is preliminary data.</text>
</comment>
<dbReference type="InterPro" id="IPR025232">
    <property type="entry name" value="DUF4174"/>
</dbReference>
<evidence type="ECO:0000313" key="3">
    <source>
        <dbReference type="EMBL" id="EKB50651.1"/>
    </source>
</evidence>
<name>K1L7G1_CECL9</name>
<dbReference type="OrthoDB" id="7362103at2"/>
<reference evidence="3 4" key="1">
    <citation type="journal article" date="2012" name="J. Bacteriol.">
        <title>Draft Genome Sequence of Cecembia lonarensis Strain LW9T, Isolated from Lonar Lake, a Haloalkaline Lake in India.</title>
        <authorList>
            <person name="Shivaji S."/>
            <person name="Ara S."/>
            <person name="Singh A."/>
            <person name="Pinnaka A.K."/>
        </authorList>
    </citation>
    <scope>NUCLEOTIDE SEQUENCE [LARGE SCALE GENOMIC DNA]</scope>
    <source>
        <strain evidence="3 4">LW9</strain>
    </source>
</reference>
<protein>
    <recommendedName>
        <fullName evidence="2">DUF4174 domain-containing protein</fullName>
    </recommendedName>
</protein>
<accession>K1L7G1</accession>
<gene>
    <name evidence="3" type="ORF">B879_00629</name>
</gene>
<evidence type="ECO:0000259" key="2">
    <source>
        <dbReference type="Pfam" id="PF13778"/>
    </source>
</evidence>
<proteinExistence type="predicted"/>
<sequence>MPYFMLIFVLFAFWPKEKPKTLEDFRWKNRLLLYFGQEIEKGWNIEDNLAEEINERKLVYLVFTDSLISNQELDFSKEYIISLQKKYAMGAKGPCWVLIGLDGGVKMRKEDVLGWDLVFKTIDAMPMRQSEIRRRGKL</sequence>